<evidence type="ECO:0000313" key="1">
    <source>
        <dbReference type="EMBL" id="CAB5682940.1"/>
    </source>
</evidence>
<comment type="caution">
    <text evidence="2">The sequence shown here is derived from an EMBL/GenBank/DDBJ whole genome shotgun (WGS) entry which is preliminary data.</text>
</comment>
<proteinExistence type="predicted"/>
<dbReference type="PANTHER" id="PTHR37805:SF1">
    <property type="entry name" value="CYTOPLASMIC PROTEIN"/>
    <property type="match status" value="1"/>
</dbReference>
<dbReference type="STRING" id="587.RB151_021960"/>
<evidence type="ECO:0000313" key="3">
    <source>
        <dbReference type="Proteomes" id="UP000216001"/>
    </source>
</evidence>
<reference evidence="2 3" key="1">
    <citation type="submission" date="2017-07" db="EMBL/GenBank/DDBJ databases">
        <title>blaIMP-27 on transferable plasmids in Proteus mirabilis and Providencia rettgeri.</title>
        <authorList>
            <person name="Potter R."/>
        </authorList>
    </citation>
    <scope>NUCLEOTIDE SEQUENCE [LARGE SCALE GENOMIC DNA]</scope>
    <source>
        <strain evidence="2 3">PR1</strain>
    </source>
</reference>
<dbReference type="AlphaFoldDB" id="A0A264W0P2"/>
<evidence type="ECO:0000313" key="2">
    <source>
        <dbReference type="EMBL" id="OZS76627.1"/>
    </source>
</evidence>
<dbReference type="RefSeq" id="WP_094960596.1">
    <property type="nucleotide sequence ID" value="NZ_ABDWLN020000026.1"/>
</dbReference>
<name>A0A264W0P2_PRORE</name>
<protein>
    <submittedName>
        <fullName evidence="1">Protein of uncharacterized function (DUF1456)</fullName>
    </submittedName>
</protein>
<dbReference type="GeneID" id="92274962"/>
<dbReference type="EMBL" id="CAHPSF010000002">
    <property type="protein sequence ID" value="CAB5682940.1"/>
    <property type="molecule type" value="Genomic_DNA"/>
</dbReference>
<dbReference type="PANTHER" id="PTHR37805">
    <property type="entry name" value="CYTOPLASMIC PROTEIN-RELATED"/>
    <property type="match status" value="1"/>
</dbReference>
<organism evidence="2 3">
    <name type="scientific">Providencia rettgeri</name>
    <dbReference type="NCBI Taxonomy" id="587"/>
    <lineage>
        <taxon>Bacteria</taxon>
        <taxon>Pseudomonadati</taxon>
        <taxon>Pseudomonadota</taxon>
        <taxon>Gammaproteobacteria</taxon>
        <taxon>Enterobacterales</taxon>
        <taxon>Morganellaceae</taxon>
        <taxon>Providencia</taxon>
    </lineage>
</organism>
<dbReference type="Pfam" id="PF07308">
    <property type="entry name" value="DUF1456"/>
    <property type="match status" value="2"/>
</dbReference>
<dbReference type="Proteomes" id="UP000216001">
    <property type="component" value="Unassembled WGS sequence"/>
</dbReference>
<dbReference type="InterPro" id="IPR009921">
    <property type="entry name" value="YehS-like"/>
</dbReference>
<reference evidence="1" key="2">
    <citation type="submission" date="2020-05" db="EMBL/GenBank/DDBJ databases">
        <authorList>
            <person name="Delgado-Blas J."/>
        </authorList>
    </citation>
    <scope>NUCLEOTIDE SEQUENCE</scope>
    <source>
        <strain evidence="1">BB1453</strain>
    </source>
</reference>
<dbReference type="Proteomes" id="UP000834611">
    <property type="component" value="Unassembled WGS sequence"/>
</dbReference>
<gene>
    <name evidence="2" type="ORF">CHI95_02000</name>
    <name evidence="1" type="ORF">GHA_01395</name>
</gene>
<accession>A0A264W0P2</accession>
<dbReference type="EMBL" id="NOWC01000001">
    <property type="protein sequence ID" value="OZS76627.1"/>
    <property type="molecule type" value="Genomic_DNA"/>
</dbReference>
<sequence length="155" mass="18258">MLNNYVLRSVRYMLDLSDAQMVKIVKLADLAVTKEEMVAWLKKDNEPEYVECNDNIMGHFLNGLIYHRRGKDENHPAPEVDSRLNNNIMLKKLRVAFELKDTDMIEIYQLVDFRVSKPELNAVFRKPGHKNYRECGDQLLRYFLKGLTIRLRGDK</sequence>